<dbReference type="RefSeq" id="WP_114246811.1">
    <property type="nucleotide sequence ID" value="NZ_CP027306.1"/>
</dbReference>
<gene>
    <name evidence="1" type="ORF">C5746_29230</name>
</gene>
<accession>A0A2Z5JJA2</accession>
<evidence type="ECO:0000313" key="2">
    <source>
        <dbReference type="Proteomes" id="UP000252698"/>
    </source>
</evidence>
<organism evidence="1 2">
    <name type="scientific">Streptomyces atratus</name>
    <dbReference type="NCBI Taxonomy" id="1893"/>
    <lineage>
        <taxon>Bacteria</taxon>
        <taxon>Bacillati</taxon>
        <taxon>Actinomycetota</taxon>
        <taxon>Actinomycetes</taxon>
        <taxon>Kitasatosporales</taxon>
        <taxon>Streptomycetaceae</taxon>
        <taxon>Streptomyces</taxon>
    </lineage>
</organism>
<dbReference type="KEGG" id="sata:C5746_29230"/>
<dbReference type="EMBL" id="CP027306">
    <property type="protein sequence ID" value="AXE80363.1"/>
    <property type="molecule type" value="Genomic_DNA"/>
</dbReference>
<evidence type="ECO:0000313" key="1">
    <source>
        <dbReference type="EMBL" id="AXE80363.1"/>
    </source>
</evidence>
<protein>
    <submittedName>
        <fullName evidence="1">Uncharacterized protein</fullName>
    </submittedName>
</protein>
<dbReference type="GeneID" id="95522487"/>
<dbReference type="Proteomes" id="UP000252698">
    <property type="component" value="Chromosome"/>
</dbReference>
<proteinExistence type="predicted"/>
<dbReference type="AlphaFoldDB" id="A0A2Z5JJA2"/>
<name>A0A2Z5JJA2_STRAR</name>
<reference evidence="1 2" key="1">
    <citation type="journal article" date="2018" name="Front. Microbiol.">
        <title>Genome Sequencing of Streptomyces atratus SCSIOZH16 and Activation Production of Nocardamine via Metabolic Engineering.</title>
        <authorList>
            <person name="Li Y."/>
            <person name="Zhang C."/>
            <person name="Liu C."/>
            <person name="Ju J."/>
            <person name="Ma J."/>
        </authorList>
    </citation>
    <scope>NUCLEOTIDE SEQUENCE [LARGE SCALE GENOMIC DNA]</scope>
    <source>
        <strain evidence="1 2">SCSIO_ZH16</strain>
    </source>
</reference>
<sequence length="62" mass="6614">MARFAHLYAPDACPAPGADSGQGFGSEVLICPVHLAEAVARGIAEIEEQFEEELEAEEQLAE</sequence>